<keyword evidence="1" id="KW-1133">Transmembrane helix</keyword>
<feature type="transmembrane region" description="Helical" evidence="1">
    <location>
        <begin position="57"/>
        <end position="81"/>
    </location>
</feature>
<comment type="caution">
    <text evidence="2">The sequence shown here is derived from an EMBL/GenBank/DDBJ whole genome shotgun (WGS) entry which is preliminary data.</text>
</comment>
<dbReference type="Gene3D" id="3.40.640.10">
    <property type="entry name" value="Type I PLP-dependent aspartate aminotransferase-like (Major domain)"/>
    <property type="match status" value="1"/>
</dbReference>
<dbReference type="InterPro" id="IPR051446">
    <property type="entry name" value="HTH_trans_reg/aminotransferase"/>
</dbReference>
<name>A0A918HBQ4_9ACTN</name>
<reference evidence="2" key="1">
    <citation type="journal article" date="2014" name="Int. J. Syst. Evol. Microbiol.">
        <title>Complete genome sequence of Corynebacterium casei LMG S-19264T (=DSM 44701T), isolated from a smear-ripened cheese.</title>
        <authorList>
            <consortium name="US DOE Joint Genome Institute (JGI-PGF)"/>
            <person name="Walter F."/>
            <person name="Albersmeier A."/>
            <person name="Kalinowski J."/>
            <person name="Ruckert C."/>
        </authorList>
    </citation>
    <scope>NUCLEOTIDE SEQUENCE</scope>
    <source>
        <strain evidence="2">JCM 3172</strain>
    </source>
</reference>
<dbReference type="EMBL" id="BMQQ01000023">
    <property type="protein sequence ID" value="GGT51122.1"/>
    <property type="molecule type" value="Genomic_DNA"/>
</dbReference>
<evidence type="ECO:0000313" key="2">
    <source>
        <dbReference type="EMBL" id="GGT51122.1"/>
    </source>
</evidence>
<dbReference type="InterPro" id="IPR015421">
    <property type="entry name" value="PyrdxlP-dep_Trfase_major"/>
</dbReference>
<dbReference type="PANTHER" id="PTHR46577">
    <property type="entry name" value="HTH-TYPE TRANSCRIPTIONAL REGULATORY PROTEIN GABR"/>
    <property type="match status" value="1"/>
</dbReference>
<reference evidence="2" key="2">
    <citation type="submission" date="2020-09" db="EMBL/GenBank/DDBJ databases">
        <authorList>
            <person name="Sun Q."/>
            <person name="Ohkuma M."/>
        </authorList>
    </citation>
    <scope>NUCLEOTIDE SEQUENCE</scope>
    <source>
        <strain evidence="2">JCM 3172</strain>
    </source>
</reference>
<evidence type="ECO:0000313" key="3">
    <source>
        <dbReference type="Proteomes" id="UP000619486"/>
    </source>
</evidence>
<dbReference type="AlphaFoldDB" id="A0A918HBQ4"/>
<accession>A0A918HBQ4</accession>
<proteinExistence type="predicted"/>
<protein>
    <submittedName>
        <fullName evidence="2">Uncharacterized protein</fullName>
    </submittedName>
</protein>
<dbReference type="PANTHER" id="PTHR46577:SF1">
    <property type="entry name" value="HTH-TYPE TRANSCRIPTIONAL REGULATORY PROTEIN GABR"/>
    <property type="match status" value="1"/>
</dbReference>
<gene>
    <name evidence="2" type="ORF">GCM10014713_51550</name>
</gene>
<dbReference type="InterPro" id="IPR015424">
    <property type="entry name" value="PyrdxlP-dep_Trfase"/>
</dbReference>
<evidence type="ECO:0000256" key="1">
    <source>
        <dbReference type="SAM" id="Phobius"/>
    </source>
</evidence>
<keyword evidence="3" id="KW-1185">Reference proteome</keyword>
<dbReference type="SUPFAM" id="SSF53383">
    <property type="entry name" value="PLP-dependent transferases"/>
    <property type="match status" value="1"/>
</dbReference>
<dbReference type="Proteomes" id="UP000619486">
    <property type="component" value="Unassembled WGS sequence"/>
</dbReference>
<keyword evidence="1" id="KW-0812">Transmembrane</keyword>
<sequence>MLAPAPLREALLDAKRYADLGSALLPQLVPARLMESGELERHLRLVRARHRRRRDAMVAAVAATLPGAVVYGAAAGLHLTITFGDEGLSDTGLAAAALAAGVKVQPLSWHCRRPHRPGLVLGYAASTPGEIQDGVALIGEALSGL</sequence>
<organism evidence="2 3">
    <name type="scientific">Streptomyces purpureus</name>
    <dbReference type="NCBI Taxonomy" id="1951"/>
    <lineage>
        <taxon>Bacteria</taxon>
        <taxon>Bacillati</taxon>
        <taxon>Actinomycetota</taxon>
        <taxon>Actinomycetes</taxon>
        <taxon>Kitasatosporales</taxon>
        <taxon>Streptomycetaceae</taxon>
        <taxon>Streptomyces</taxon>
    </lineage>
</organism>
<keyword evidence="1" id="KW-0472">Membrane</keyword>